<evidence type="ECO:0000256" key="3">
    <source>
        <dbReference type="ARBA" id="ARBA00023015"/>
    </source>
</evidence>
<keyword evidence="9" id="KW-1185">Reference proteome</keyword>
<accession>A0ABN8SGL2</accession>
<dbReference type="EMBL" id="CALNXI010002607">
    <property type="protein sequence ID" value="CAH3189345.1"/>
    <property type="molecule type" value="Genomic_DNA"/>
</dbReference>
<dbReference type="InterPro" id="IPR013907">
    <property type="entry name" value="Sds3"/>
</dbReference>
<evidence type="ECO:0000313" key="8">
    <source>
        <dbReference type="EMBL" id="CAH3189345.1"/>
    </source>
</evidence>
<feature type="region of interest" description="Disordered" evidence="7">
    <location>
        <begin position="1"/>
        <end position="58"/>
    </location>
</feature>
<dbReference type="Pfam" id="PF08598">
    <property type="entry name" value="Sds3"/>
    <property type="match status" value="1"/>
</dbReference>
<comment type="subcellular location">
    <subcellularLocation>
        <location evidence="1">Nucleus</location>
    </subcellularLocation>
</comment>
<dbReference type="Gene3D" id="1.20.5.1500">
    <property type="match status" value="1"/>
</dbReference>
<protein>
    <recommendedName>
        <fullName evidence="10">Breast cancer metastasis-suppressor 1-like protein</fullName>
    </recommendedName>
</protein>
<evidence type="ECO:0000256" key="4">
    <source>
        <dbReference type="ARBA" id="ARBA00023163"/>
    </source>
</evidence>
<dbReference type="SMART" id="SM01401">
    <property type="entry name" value="Sds3"/>
    <property type="match status" value="1"/>
</dbReference>
<dbReference type="Proteomes" id="UP001159427">
    <property type="component" value="Unassembled WGS sequence"/>
</dbReference>
<evidence type="ECO:0000256" key="5">
    <source>
        <dbReference type="ARBA" id="ARBA00023242"/>
    </source>
</evidence>
<keyword evidence="3" id="KW-0805">Transcription regulation</keyword>
<feature type="coiled-coil region" evidence="6">
    <location>
        <begin position="158"/>
        <end position="185"/>
    </location>
</feature>
<evidence type="ECO:0000256" key="6">
    <source>
        <dbReference type="SAM" id="Coils"/>
    </source>
</evidence>
<keyword evidence="5" id="KW-0539">Nucleus</keyword>
<sequence length="338" mass="39134">MPSVEGEENGEDEVERSPNEDENMSEDEDEESSLSSDESSSESSIDETENERRRNECLNDMADLERQFSDLKEQLYRERISQVEKKLNESLINNSCHNLSLITESAMEYTGPVNELKEMCEIRIEVAGILRDCRLGNVKHKYDADEQAAIQHFESEKLALMESMKQELEEKIRKLEEDKQNMDISADIWLESQSLNKKHRKSSDGSMISDKRRKPVTVTDILFLHPYIVYMLREMDILEDWAAIRKAKGALARRRQNSGCQLENSPFSARYEDGKLYYEGEWFHKGDHILIESRNDTHSSAFVTGINTGEVWVRKGDGSKTKLYIGQLQKGKYKIRKT</sequence>
<evidence type="ECO:0000256" key="2">
    <source>
        <dbReference type="ARBA" id="ARBA00022491"/>
    </source>
</evidence>
<evidence type="ECO:0000256" key="7">
    <source>
        <dbReference type="SAM" id="MobiDB-lite"/>
    </source>
</evidence>
<evidence type="ECO:0008006" key="10">
    <source>
        <dbReference type="Google" id="ProtNLM"/>
    </source>
</evidence>
<organism evidence="8 9">
    <name type="scientific">Porites evermanni</name>
    <dbReference type="NCBI Taxonomy" id="104178"/>
    <lineage>
        <taxon>Eukaryota</taxon>
        <taxon>Metazoa</taxon>
        <taxon>Cnidaria</taxon>
        <taxon>Anthozoa</taxon>
        <taxon>Hexacorallia</taxon>
        <taxon>Scleractinia</taxon>
        <taxon>Fungiina</taxon>
        <taxon>Poritidae</taxon>
        <taxon>Porites</taxon>
    </lineage>
</organism>
<evidence type="ECO:0000313" key="9">
    <source>
        <dbReference type="Proteomes" id="UP001159427"/>
    </source>
</evidence>
<dbReference type="PANTHER" id="PTHR21964">
    <property type="entry name" value="BREAST CANCER METASTASIS-SUPPRESSOR 1"/>
    <property type="match status" value="1"/>
</dbReference>
<keyword evidence="6" id="KW-0175">Coiled coil</keyword>
<reference evidence="8 9" key="1">
    <citation type="submission" date="2022-05" db="EMBL/GenBank/DDBJ databases">
        <authorList>
            <consortium name="Genoscope - CEA"/>
            <person name="William W."/>
        </authorList>
    </citation>
    <scope>NUCLEOTIDE SEQUENCE [LARGE SCALE GENOMIC DNA]</scope>
</reference>
<evidence type="ECO:0000256" key="1">
    <source>
        <dbReference type="ARBA" id="ARBA00004123"/>
    </source>
</evidence>
<comment type="caution">
    <text evidence="8">The sequence shown here is derived from an EMBL/GenBank/DDBJ whole genome shotgun (WGS) entry which is preliminary data.</text>
</comment>
<keyword evidence="2" id="KW-0678">Repressor</keyword>
<proteinExistence type="predicted"/>
<name>A0ABN8SGL2_9CNID</name>
<keyword evidence="4" id="KW-0804">Transcription</keyword>
<feature type="compositionally biased region" description="Acidic residues" evidence="7">
    <location>
        <begin position="1"/>
        <end position="32"/>
    </location>
</feature>
<feature type="compositionally biased region" description="Low complexity" evidence="7">
    <location>
        <begin position="33"/>
        <end position="43"/>
    </location>
</feature>
<gene>
    <name evidence="8" type="ORF">PEVE_00019325</name>
</gene>